<dbReference type="OrthoDB" id="9798046at2"/>
<dbReference type="EMBL" id="AEIG01000151">
    <property type="protein sequence ID" value="EGG28213.1"/>
    <property type="molecule type" value="Genomic_DNA"/>
</dbReference>
<evidence type="ECO:0000313" key="4">
    <source>
        <dbReference type="Proteomes" id="UP000005615"/>
    </source>
</evidence>
<gene>
    <name evidence="3" type="ORF">IMCC3088_670</name>
</gene>
<dbReference type="PANTHER" id="PTHR33755">
    <property type="entry name" value="TOXIN PARE1-RELATED"/>
    <property type="match status" value="1"/>
</dbReference>
<keyword evidence="2" id="KW-1277">Toxin-antitoxin system</keyword>
<accession>F3L633</accession>
<dbReference type="Pfam" id="PF05016">
    <property type="entry name" value="ParE_toxin"/>
    <property type="match status" value="1"/>
</dbReference>
<comment type="caution">
    <text evidence="3">The sequence shown here is derived from an EMBL/GenBank/DDBJ whole genome shotgun (WGS) entry which is preliminary data.</text>
</comment>
<dbReference type="eggNOG" id="COG3668">
    <property type="taxonomic scope" value="Bacteria"/>
</dbReference>
<dbReference type="Proteomes" id="UP000005615">
    <property type="component" value="Unassembled WGS sequence"/>
</dbReference>
<proteinExistence type="inferred from homology"/>
<dbReference type="InterPro" id="IPR051803">
    <property type="entry name" value="TA_system_RelE-like_toxin"/>
</dbReference>
<dbReference type="InterPro" id="IPR035093">
    <property type="entry name" value="RelE/ParE_toxin_dom_sf"/>
</dbReference>
<name>F3L633_9GAMM</name>
<dbReference type="RefSeq" id="WP_009577343.1">
    <property type="nucleotide sequence ID" value="NZ_AEIG01000151.1"/>
</dbReference>
<evidence type="ECO:0000256" key="2">
    <source>
        <dbReference type="ARBA" id="ARBA00022649"/>
    </source>
</evidence>
<evidence type="ECO:0000256" key="1">
    <source>
        <dbReference type="ARBA" id="ARBA00006226"/>
    </source>
</evidence>
<dbReference type="STRING" id="2518989.IMCC3088_670"/>
<dbReference type="AlphaFoldDB" id="F3L633"/>
<sequence>MKIQWSPVALDRASECAAYIAVDKPAAAKDWIYELFDSVGLLASTPYMGRVVPELNNARYREILFGNYRVIYSIKAEHIEILTIRGVRQILASEKFD</sequence>
<reference evidence="3 4" key="1">
    <citation type="journal article" date="2011" name="J. Bacteriol.">
        <title>Genome sequence of strain IMCC3088, a proteorhodopsin-containing marine bacterium belonging to the OM60/NOR5 clade.</title>
        <authorList>
            <person name="Jang Y."/>
            <person name="Oh H.M."/>
            <person name="Kang I."/>
            <person name="Lee K."/>
            <person name="Yang S.J."/>
            <person name="Cho J.C."/>
        </authorList>
    </citation>
    <scope>NUCLEOTIDE SEQUENCE [LARGE SCALE GENOMIC DNA]</scope>
    <source>
        <strain evidence="3 4">IMCC3088</strain>
    </source>
</reference>
<dbReference type="InterPro" id="IPR007712">
    <property type="entry name" value="RelE/ParE_toxin"/>
</dbReference>
<evidence type="ECO:0000313" key="3">
    <source>
        <dbReference type="EMBL" id="EGG28213.1"/>
    </source>
</evidence>
<dbReference type="Gene3D" id="3.30.2310.20">
    <property type="entry name" value="RelE-like"/>
    <property type="match status" value="1"/>
</dbReference>
<dbReference type="PANTHER" id="PTHR33755:SF5">
    <property type="entry name" value="TYPE II TOXIN-ANTITOXIN SYSTEM RELE_PARE FAMILY TOXIN"/>
    <property type="match status" value="1"/>
</dbReference>
<dbReference type="SUPFAM" id="SSF143011">
    <property type="entry name" value="RelE-like"/>
    <property type="match status" value="1"/>
</dbReference>
<organism evidence="3 4">
    <name type="scientific">Aequoribacter fuscus</name>
    <dbReference type="NCBI Taxonomy" id="2518989"/>
    <lineage>
        <taxon>Bacteria</taxon>
        <taxon>Pseudomonadati</taxon>
        <taxon>Pseudomonadota</taxon>
        <taxon>Gammaproteobacteria</taxon>
        <taxon>Cellvibrionales</taxon>
        <taxon>Halieaceae</taxon>
        <taxon>Aequoribacter</taxon>
    </lineage>
</organism>
<comment type="similarity">
    <text evidence="1">Belongs to the RelE toxin family.</text>
</comment>
<keyword evidence="4" id="KW-1185">Reference proteome</keyword>
<protein>
    <submittedName>
        <fullName evidence="3">Plasmid stabilization system protein</fullName>
    </submittedName>
</protein>